<evidence type="ECO:0000313" key="2">
    <source>
        <dbReference type="EMBL" id="CAI8031104.1"/>
    </source>
</evidence>
<proteinExistence type="predicted"/>
<dbReference type="PANTHER" id="PTHR40469:SF2">
    <property type="entry name" value="GALACTOSE-BINDING DOMAIN-LIKE SUPERFAMILY PROTEIN"/>
    <property type="match status" value="1"/>
</dbReference>
<dbReference type="EMBL" id="CASHTH010002518">
    <property type="protein sequence ID" value="CAI8031104.1"/>
    <property type="molecule type" value="Genomic_DNA"/>
</dbReference>
<dbReference type="AlphaFoldDB" id="A0AA35WSF1"/>
<dbReference type="Gene3D" id="3.40.50.880">
    <property type="match status" value="1"/>
</dbReference>
<dbReference type="InterPro" id="IPR029010">
    <property type="entry name" value="ThuA-like"/>
</dbReference>
<dbReference type="SUPFAM" id="SSF52317">
    <property type="entry name" value="Class I glutamine amidotransferase-like"/>
    <property type="match status" value="1"/>
</dbReference>
<comment type="caution">
    <text evidence="2">The sequence shown here is derived from an EMBL/GenBank/DDBJ whole genome shotgun (WGS) entry which is preliminary data.</text>
</comment>
<dbReference type="PANTHER" id="PTHR40469">
    <property type="entry name" value="SECRETED GLYCOSYL HYDROLASE"/>
    <property type="match status" value="1"/>
</dbReference>
<keyword evidence="3" id="KW-1185">Reference proteome</keyword>
<name>A0AA35WSF1_GEOBA</name>
<sequence length="178" mass="19578">MSAYDALVFNTMRAGENAMTSEQQAGMTQFISGGKGFVCIHIAGCASEDWMEYYDITGGGWLLNDSYHPPYGQFEVNITDADSPGAAGISDFTTNDELYMGIEYRDGNDVFMTGDSEDGTWVWRGEETFMAGGTFPLGWTRAYGEGKVFTTLLGHNGLSFETPEFQRIVLNGIDWTTS</sequence>
<accession>A0AA35WSF1</accession>
<dbReference type="Proteomes" id="UP001174909">
    <property type="component" value="Unassembled WGS sequence"/>
</dbReference>
<dbReference type="Pfam" id="PF06283">
    <property type="entry name" value="ThuA"/>
    <property type="match status" value="1"/>
</dbReference>
<feature type="domain" description="ThuA-like" evidence="1">
    <location>
        <begin position="2"/>
        <end position="176"/>
    </location>
</feature>
<evidence type="ECO:0000313" key="3">
    <source>
        <dbReference type="Proteomes" id="UP001174909"/>
    </source>
</evidence>
<gene>
    <name evidence="2" type="ORF">GBAR_LOCUS17631</name>
</gene>
<protein>
    <recommendedName>
        <fullName evidence="1">ThuA-like domain-containing protein</fullName>
    </recommendedName>
</protein>
<reference evidence="2" key="1">
    <citation type="submission" date="2023-03" db="EMBL/GenBank/DDBJ databases">
        <authorList>
            <person name="Steffen K."/>
            <person name="Cardenas P."/>
        </authorList>
    </citation>
    <scope>NUCLEOTIDE SEQUENCE</scope>
</reference>
<dbReference type="InterPro" id="IPR029062">
    <property type="entry name" value="Class_I_gatase-like"/>
</dbReference>
<evidence type="ECO:0000259" key="1">
    <source>
        <dbReference type="Pfam" id="PF06283"/>
    </source>
</evidence>
<organism evidence="2 3">
    <name type="scientific">Geodia barretti</name>
    <name type="common">Barrett's horny sponge</name>
    <dbReference type="NCBI Taxonomy" id="519541"/>
    <lineage>
        <taxon>Eukaryota</taxon>
        <taxon>Metazoa</taxon>
        <taxon>Porifera</taxon>
        <taxon>Demospongiae</taxon>
        <taxon>Heteroscleromorpha</taxon>
        <taxon>Tetractinellida</taxon>
        <taxon>Astrophorina</taxon>
        <taxon>Geodiidae</taxon>
        <taxon>Geodia</taxon>
    </lineage>
</organism>